<dbReference type="PANTHER" id="PTHR34709">
    <property type="entry name" value="OS10G0396666 PROTEIN"/>
    <property type="match status" value="1"/>
</dbReference>
<dbReference type="InterPro" id="IPR032675">
    <property type="entry name" value="LRR_dom_sf"/>
</dbReference>
<dbReference type="SUPFAM" id="SSF52047">
    <property type="entry name" value="RNI-like"/>
    <property type="match status" value="1"/>
</dbReference>
<dbReference type="CDD" id="cd22109">
    <property type="entry name" value="F-box_FBXO41"/>
    <property type="match status" value="1"/>
</dbReference>
<reference evidence="2 3" key="1">
    <citation type="journal article" date="2024" name="G3 (Bethesda)">
        <title>Genome assembly of Hibiscus sabdariffa L. provides insights into metabolisms of medicinal natural products.</title>
        <authorList>
            <person name="Kim T."/>
        </authorList>
    </citation>
    <scope>NUCLEOTIDE SEQUENCE [LARGE SCALE GENOMIC DNA]</scope>
    <source>
        <strain evidence="2">TK-2024</strain>
        <tissue evidence="2">Old leaves</tissue>
    </source>
</reference>
<evidence type="ECO:0000313" key="3">
    <source>
        <dbReference type="Proteomes" id="UP001396334"/>
    </source>
</evidence>
<evidence type="ECO:0000259" key="1">
    <source>
        <dbReference type="SMART" id="SM00256"/>
    </source>
</evidence>
<dbReference type="Gene3D" id="3.80.10.10">
    <property type="entry name" value="Ribonuclease Inhibitor"/>
    <property type="match status" value="1"/>
</dbReference>
<gene>
    <name evidence="2" type="ORF">V6N11_034479</name>
</gene>
<accession>A0ABR2NEV3</accession>
<dbReference type="Proteomes" id="UP001396334">
    <property type="component" value="Unassembled WGS sequence"/>
</dbReference>
<proteinExistence type="predicted"/>
<dbReference type="InterPro" id="IPR055312">
    <property type="entry name" value="FBL15-like"/>
</dbReference>
<keyword evidence="3" id="KW-1185">Reference proteome</keyword>
<dbReference type="SUPFAM" id="SSF81383">
    <property type="entry name" value="F-box domain"/>
    <property type="match status" value="1"/>
</dbReference>
<comment type="caution">
    <text evidence="2">The sequence shown here is derived from an EMBL/GenBank/DDBJ whole genome shotgun (WGS) entry which is preliminary data.</text>
</comment>
<evidence type="ECO:0000313" key="2">
    <source>
        <dbReference type="EMBL" id="KAK8974552.1"/>
    </source>
</evidence>
<feature type="domain" description="F-box" evidence="1">
    <location>
        <begin position="103"/>
        <end position="143"/>
    </location>
</feature>
<dbReference type="InterPro" id="IPR036047">
    <property type="entry name" value="F-box-like_dom_sf"/>
</dbReference>
<protein>
    <recommendedName>
        <fullName evidence="1">F-box domain-containing protein</fullName>
    </recommendedName>
</protein>
<organism evidence="2 3">
    <name type="scientific">Hibiscus sabdariffa</name>
    <name type="common">roselle</name>
    <dbReference type="NCBI Taxonomy" id="183260"/>
    <lineage>
        <taxon>Eukaryota</taxon>
        <taxon>Viridiplantae</taxon>
        <taxon>Streptophyta</taxon>
        <taxon>Embryophyta</taxon>
        <taxon>Tracheophyta</taxon>
        <taxon>Spermatophyta</taxon>
        <taxon>Magnoliopsida</taxon>
        <taxon>eudicotyledons</taxon>
        <taxon>Gunneridae</taxon>
        <taxon>Pentapetalae</taxon>
        <taxon>rosids</taxon>
        <taxon>malvids</taxon>
        <taxon>Malvales</taxon>
        <taxon>Malvaceae</taxon>
        <taxon>Malvoideae</taxon>
        <taxon>Hibiscus</taxon>
    </lineage>
</organism>
<name>A0ABR2NEV3_9ROSI</name>
<dbReference type="EMBL" id="JBBPBN010000163">
    <property type="protein sequence ID" value="KAK8974552.1"/>
    <property type="molecule type" value="Genomic_DNA"/>
</dbReference>
<dbReference type="PANTHER" id="PTHR34709:SF57">
    <property type="entry name" value="F-BOX DOMAIN-CONTAINING PROTEIN"/>
    <property type="match status" value="1"/>
</dbReference>
<dbReference type="SMART" id="SM00256">
    <property type="entry name" value="FBOX"/>
    <property type="match status" value="1"/>
</dbReference>
<dbReference type="InterPro" id="IPR001810">
    <property type="entry name" value="F-box_dom"/>
</dbReference>
<sequence length="291" mass="32762">MVSAMRCGGNCEGEASASTSAAAGDSYHKRVKVYSGLNESIPWPSTGRDYNINQRSSNSSNNGIFDHNFILDYGSDENPFGVTGNCEIDEDPLTEDFKIQMDLTDDLLHMVFSFLDHGNLCHAAMVCRQWQAASTHEDFWRCLNFENRNLSIEQFDDMCHRYPNATEVNLSGTRNMHMLVMRAVSSLRLPMLTVLKLENCEGITSASMAAIAHSFMLELKAFERVINPVKWYKGGPALPRKMILQGVLHRKFDVEVYPLCLKLTDSRDDSQLTIWLSRKCPAMFSAHAPCC</sequence>
<dbReference type="Pfam" id="PF12937">
    <property type="entry name" value="F-box-like"/>
    <property type="match status" value="1"/>
</dbReference>